<keyword evidence="3 7" id="KW-0507">mRNA processing</keyword>
<evidence type="ECO:0000256" key="3">
    <source>
        <dbReference type="ARBA" id="ARBA00022664"/>
    </source>
</evidence>
<comment type="caution">
    <text evidence="8">The sequence shown here is derived from an EMBL/GenBank/DDBJ whole genome shotgun (WGS) entry which is preliminary data.</text>
</comment>
<dbReference type="Gene3D" id="1.20.58.1070">
    <property type="match status" value="1"/>
</dbReference>
<protein>
    <recommendedName>
        <fullName evidence="6 7">Gem-associated protein 2</fullName>
    </recommendedName>
</protein>
<evidence type="ECO:0000256" key="7">
    <source>
        <dbReference type="PIRNR" id="PIRNR038038"/>
    </source>
</evidence>
<dbReference type="InterPro" id="IPR017364">
    <property type="entry name" value="GEMIN2"/>
</dbReference>
<dbReference type="PANTHER" id="PTHR12794">
    <property type="entry name" value="GEMIN2"/>
    <property type="match status" value="1"/>
</dbReference>
<evidence type="ECO:0000256" key="4">
    <source>
        <dbReference type="ARBA" id="ARBA00023187"/>
    </source>
</evidence>
<comment type="function">
    <text evidence="7">The SMN complex catalyzes the assembly of small nuclear ribonucleoproteins (snRNPs), the building blocks of the spliceosome, and thereby plays an important role in the splicing of cellular pre-mRNAs.</text>
</comment>
<dbReference type="Proteomes" id="UP000663880">
    <property type="component" value="Unassembled WGS sequence"/>
</dbReference>
<evidence type="ECO:0000256" key="2">
    <source>
        <dbReference type="ARBA" id="ARBA00022490"/>
    </source>
</evidence>
<organism evidence="8 9">
    <name type="scientific">Pieris macdunnoughi</name>
    <dbReference type="NCBI Taxonomy" id="345717"/>
    <lineage>
        <taxon>Eukaryota</taxon>
        <taxon>Metazoa</taxon>
        <taxon>Ecdysozoa</taxon>
        <taxon>Arthropoda</taxon>
        <taxon>Hexapoda</taxon>
        <taxon>Insecta</taxon>
        <taxon>Pterygota</taxon>
        <taxon>Neoptera</taxon>
        <taxon>Endopterygota</taxon>
        <taxon>Lepidoptera</taxon>
        <taxon>Glossata</taxon>
        <taxon>Ditrysia</taxon>
        <taxon>Papilionoidea</taxon>
        <taxon>Pieridae</taxon>
        <taxon>Pierinae</taxon>
        <taxon>Pieris</taxon>
    </lineage>
</organism>
<dbReference type="GO" id="GO:0000245">
    <property type="term" value="P:spliceosomal complex assembly"/>
    <property type="evidence" value="ECO:0007669"/>
    <property type="project" value="UniProtKB-UniRule"/>
</dbReference>
<sequence>MTEKCIIDVKSKEALEKDTLLFPCFQISNDVQLKDVPSTGEEYLLAVINERRNCQMVTKCKIDCSKFAQNQSEFVKEIPHPKAPDHLKPTIEWQNIQVADFSDIRLYISRLLDKRSDWPQIRKLKVNPVNDVWINFFDNHEPTLSCILGMNYKILDIGLEYLIESLNDIEPGSTIPYNTGQWIYAILACTRQPLLPNTVSILRNLARRCAEVRSHINPEEENSMELVTPFNIFICLVSRYFGQFDLAD</sequence>
<reference evidence="8" key="1">
    <citation type="submission" date="2021-02" db="EMBL/GenBank/DDBJ databases">
        <authorList>
            <person name="Steward A R."/>
        </authorList>
    </citation>
    <scope>NUCLEOTIDE SEQUENCE</scope>
</reference>
<accession>A0A821NVW6</accession>
<dbReference type="GO" id="GO:0000387">
    <property type="term" value="P:spliceosomal snRNP assembly"/>
    <property type="evidence" value="ECO:0007669"/>
    <property type="project" value="UniProtKB-UniRule"/>
</dbReference>
<keyword evidence="2 7" id="KW-0963">Cytoplasm</keyword>
<dbReference type="PANTHER" id="PTHR12794:SF0">
    <property type="entry name" value="GEM-ASSOCIATED PROTEIN 2"/>
    <property type="match status" value="1"/>
</dbReference>
<name>A0A821NVW6_9NEOP</name>
<dbReference type="InterPro" id="IPR035426">
    <property type="entry name" value="Gemin2/Brr1"/>
</dbReference>
<evidence type="ECO:0000313" key="8">
    <source>
        <dbReference type="EMBL" id="CAF4795123.1"/>
    </source>
</evidence>
<comment type="subcellular location">
    <subcellularLocation>
        <location evidence="1">Cytoplasm</location>
    </subcellularLocation>
</comment>
<dbReference type="GO" id="GO:0005681">
    <property type="term" value="C:spliceosomal complex"/>
    <property type="evidence" value="ECO:0007669"/>
    <property type="project" value="UniProtKB-UniRule"/>
</dbReference>
<dbReference type="GO" id="GO:0032797">
    <property type="term" value="C:SMN complex"/>
    <property type="evidence" value="ECO:0007669"/>
    <property type="project" value="UniProtKB-UniRule"/>
</dbReference>
<evidence type="ECO:0000313" key="9">
    <source>
        <dbReference type="Proteomes" id="UP000663880"/>
    </source>
</evidence>
<keyword evidence="4 7" id="KW-0508">mRNA splicing</keyword>
<dbReference type="EMBL" id="CAJOBZ010000005">
    <property type="protein sequence ID" value="CAF4795123.1"/>
    <property type="molecule type" value="Genomic_DNA"/>
</dbReference>
<proteinExistence type="inferred from homology"/>
<dbReference type="OrthoDB" id="428895at2759"/>
<evidence type="ECO:0000256" key="6">
    <source>
        <dbReference type="ARBA" id="ARBA00047179"/>
    </source>
</evidence>
<comment type="similarity">
    <text evidence="5 7">Belongs to the gemin-2 family.</text>
</comment>
<dbReference type="AlphaFoldDB" id="A0A821NVW6"/>
<comment type="subunit">
    <text evidence="7">Part of the core SMN complex.</text>
</comment>
<evidence type="ECO:0000256" key="5">
    <source>
        <dbReference type="ARBA" id="ARBA00025758"/>
    </source>
</evidence>
<evidence type="ECO:0000256" key="1">
    <source>
        <dbReference type="ARBA" id="ARBA00004496"/>
    </source>
</evidence>
<keyword evidence="9" id="KW-1185">Reference proteome</keyword>
<dbReference type="PIRSF" id="PIRSF038038">
    <property type="entry name" value="SMN_Gemin2"/>
    <property type="match status" value="1"/>
</dbReference>
<dbReference type="Pfam" id="PF04938">
    <property type="entry name" value="SIP1"/>
    <property type="match status" value="1"/>
</dbReference>
<gene>
    <name evidence="8" type="ORF">PMACD_LOCUS3109</name>
</gene>